<dbReference type="Proteomes" id="UP000717696">
    <property type="component" value="Unassembled WGS sequence"/>
</dbReference>
<accession>A0A9P9F7F0</accession>
<dbReference type="AlphaFoldDB" id="A0A9P9F7F0"/>
<organism evidence="1 2">
    <name type="scientific">Dactylonectria estremocensis</name>
    <dbReference type="NCBI Taxonomy" id="1079267"/>
    <lineage>
        <taxon>Eukaryota</taxon>
        <taxon>Fungi</taxon>
        <taxon>Dikarya</taxon>
        <taxon>Ascomycota</taxon>
        <taxon>Pezizomycotina</taxon>
        <taxon>Sordariomycetes</taxon>
        <taxon>Hypocreomycetidae</taxon>
        <taxon>Hypocreales</taxon>
        <taxon>Nectriaceae</taxon>
        <taxon>Dactylonectria</taxon>
    </lineage>
</organism>
<keyword evidence="2" id="KW-1185">Reference proteome</keyword>
<name>A0A9P9F7F0_9HYPO</name>
<reference evidence="1" key="1">
    <citation type="journal article" date="2021" name="Nat. Commun.">
        <title>Genetic determinants of endophytism in the Arabidopsis root mycobiome.</title>
        <authorList>
            <person name="Mesny F."/>
            <person name="Miyauchi S."/>
            <person name="Thiergart T."/>
            <person name="Pickel B."/>
            <person name="Atanasova L."/>
            <person name="Karlsson M."/>
            <person name="Huettel B."/>
            <person name="Barry K.W."/>
            <person name="Haridas S."/>
            <person name="Chen C."/>
            <person name="Bauer D."/>
            <person name="Andreopoulos W."/>
            <person name="Pangilinan J."/>
            <person name="LaButti K."/>
            <person name="Riley R."/>
            <person name="Lipzen A."/>
            <person name="Clum A."/>
            <person name="Drula E."/>
            <person name="Henrissat B."/>
            <person name="Kohler A."/>
            <person name="Grigoriev I.V."/>
            <person name="Martin F.M."/>
            <person name="Hacquard S."/>
        </authorList>
    </citation>
    <scope>NUCLEOTIDE SEQUENCE</scope>
    <source>
        <strain evidence="1">MPI-CAGE-AT-0021</strain>
    </source>
</reference>
<evidence type="ECO:0000313" key="2">
    <source>
        <dbReference type="Proteomes" id="UP000717696"/>
    </source>
</evidence>
<gene>
    <name evidence="1" type="ORF">B0J13DRAFT_222855</name>
</gene>
<proteinExistence type="predicted"/>
<evidence type="ECO:0000313" key="1">
    <source>
        <dbReference type="EMBL" id="KAH7155301.1"/>
    </source>
</evidence>
<comment type="caution">
    <text evidence="1">The sequence shown here is derived from an EMBL/GenBank/DDBJ whole genome shotgun (WGS) entry which is preliminary data.</text>
</comment>
<protein>
    <submittedName>
        <fullName evidence="1">Uncharacterized protein</fullName>
    </submittedName>
</protein>
<dbReference type="EMBL" id="JAGMUU010000004">
    <property type="protein sequence ID" value="KAH7155301.1"/>
    <property type="molecule type" value="Genomic_DNA"/>
</dbReference>
<sequence length="90" mass="9965">MRRKRPLLNLTGRITTYQLQVLFLFLHGLACADKAWSLRCVVQGANGLYSFGPPSNQSLIMPYCHVDKRVCRAAGAAGAAKRYSIVLRLA</sequence>